<sequence length="459" mass="47142">MRPGMALAPDCGTSVEARSVVCLLCLSSLPAAGAREPPAKGAEAAPGAYSACEALVQGLLIGVLAIATAALRDRCGSALRSLRARPRSAPQDPAPGEPAGAAAGASGGEPPAGSAAAASPQGRGGRPAVFRCAKGGRGRGSPAAAGESGGFGEMLAAARSRAPESPGGAPAAGAAGSSPAQRLALPRPGRGARVLQMRAKVGEFDSLRFDEVDTTEQMGLTCRMLATLKSFAQDVTYWEEDRKIDEPAFRLLDLDEVAQFALLRAAERAEALVEERCWREAYRELCAARPWLPRESRGGPAAEQRAAAEAEMARAEERARREDAELEALPRKDPCSSSSSAADGSPGSDSVAIIVRLPEGGTSRVLGQKAATLAALRAETGARVWLDQATGEAHVSGPAGAVEAARRGIKFLLTPVKGGEADGPLASAPPPTVEKPPASAPPSAEKEGSRGPSHVRRRR</sequence>
<feature type="compositionally biased region" description="Low complexity" evidence="2">
    <location>
        <begin position="97"/>
        <end position="121"/>
    </location>
</feature>
<keyword evidence="5" id="KW-1185">Reference proteome</keyword>
<feature type="compositionally biased region" description="Low complexity" evidence="2">
    <location>
        <begin position="163"/>
        <end position="180"/>
    </location>
</feature>
<dbReference type="EMBL" id="CAUYUJ010016659">
    <property type="protein sequence ID" value="CAK0867575.1"/>
    <property type="molecule type" value="Genomic_DNA"/>
</dbReference>
<keyword evidence="1" id="KW-0694">RNA-binding</keyword>
<feature type="compositionally biased region" description="Low complexity" evidence="2">
    <location>
        <begin position="82"/>
        <end position="91"/>
    </location>
</feature>
<organism evidence="4 5">
    <name type="scientific">Prorocentrum cordatum</name>
    <dbReference type="NCBI Taxonomy" id="2364126"/>
    <lineage>
        <taxon>Eukaryota</taxon>
        <taxon>Sar</taxon>
        <taxon>Alveolata</taxon>
        <taxon>Dinophyceae</taxon>
        <taxon>Prorocentrales</taxon>
        <taxon>Prorocentraceae</taxon>
        <taxon>Prorocentrum</taxon>
    </lineage>
</organism>
<dbReference type="InterPro" id="IPR036612">
    <property type="entry name" value="KH_dom_type_1_sf"/>
</dbReference>
<dbReference type="CDD" id="cd00105">
    <property type="entry name" value="KH-I"/>
    <property type="match status" value="1"/>
</dbReference>
<dbReference type="Proteomes" id="UP001189429">
    <property type="component" value="Unassembled WGS sequence"/>
</dbReference>
<dbReference type="SUPFAM" id="SSF54791">
    <property type="entry name" value="Eukaryotic type KH-domain (KH-domain type I)"/>
    <property type="match status" value="1"/>
</dbReference>
<dbReference type="InterPro" id="IPR004087">
    <property type="entry name" value="KH_dom"/>
</dbReference>
<feature type="compositionally biased region" description="Basic and acidic residues" evidence="2">
    <location>
        <begin position="306"/>
        <end position="334"/>
    </location>
</feature>
<evidence type="ECO:0000259" key="3">
    <source>
        <dbReference type="SMART" id="SM00322"/>
    </source>
</evidence>
<gene>
    <name evidence="4" type="ORF">PCOR1329_LOCUS54480</name>
</gene>
<dbReference type="InterPro" id="IPR004088">
    <property type="entry name" value="KH_dom_type_1"/>
</dbReference>
<dbReference type="SMART" id="SM00322">
    <property type="entry name" value="KH"/>
    <property type="match status" value="1"/>
</dbReference>
<comment type="caution">
    <text evidence="4">The sequence shown here is derived from an EMBL/GenBank/DDBJ whole genome shotgun (WGS) entry which is preliminary data.</text>
</comment>
<feature type="domain" description="K Homology" evidence="3">
    <location>
        <begin position="349"/>
        <end position="414"/>
    </location>
</feature>
<evidence type="ECO:0000256" key="2">
    <source>
        <dbReference type="SAM" id="MobiDB-lite"/>
    </source>
</evidence>
<reference evidence="4" key="1">
    <citation type="submission" date="2023-10" db="EMBL/GenBank/DDBJ databases">
        <authorList>
            <person name="Chen Y."/>
            <person name="Shah S."/>
            <person name="Dougan E. K."/>
            <person name="Thang M."/>
            <person name="Chan C."/>
        </authorList>
    </citation>
    <scope>NUCLEOTIDE SEQUENCE [LARGE SCALE GENOMIC DNA]</scope>
</reference>
<feature type="compositionally biased region" description="Low complexity" evidence="2">
    <location>
        <begin position="336"/>
        <end position="349"/>
    </location>
</feature>
<evidence type="ECO:0000313" key="4">
    <source>
        <dbReference type="EMBL" id="CAK0867575.1"/>
    </source>
</evidence>
<protein>
    <recommendedName>
        <fullName evidence="3">K Homology domain-containing protein</fullName>
    </recommendedName>
</protein>
<evidence type="ECO:0000256" key="1">
    <source>
        <dbReference type="PROSITE-ProRule" id="PRU00117"/>
    </source>
</evidence>
<dbReference type="PROSITE" id="PS50084">
    <property type="entry name" value="KH_TYPE_1"/>
    <property type="match status" value="1"/>
</dbReference>
<feature type="region of interest" description="Disordered" evidence="2">
    <location>
        <begin position="416"/>
        <end position="459"/>
    </location>
</feature>
<accession>A0ABN9V432</accession>
<feature type="region of interest" description="Disordered" evidence="2">
    <location>
        <begin position="82"/>
        <end position="183"/>
    </location>
</feature>
<feature type="compositionally biased region" description="Pro residues" evidence="2">
    <location>
        <begin position="427"/>
        <end position="440"/>
    </location>
</feature>
<dbReference type="Pfam" id="PF00013">
    <property type="entry name" value="KH_1"/>
    <property type="match status" value="1"/>
</dbReference>
<feature type="region of interest" description="Disordered" evidence="2">
    <location>
        <begin position="293"/>
        <end position="349"/>
    </location>
</feature>
<name>A0ABN9V432_9DINO</name>
<proteinExistence type="predicted"/>
<evidence type="ECO:0000313" key="5">
    <source>
        <dbReference type="Proteomes" id="UP001189429"/>
    </source>
</evidence>